<dbReference type="Gene3D" id="1.10.10.10">
    <property type="entry name" value="Winged helix-like DNA-binding domain superfamily/Winged helix DNA-binding domain"/>
    <property type="match status" value="1"/>
</dbReference>
<name>A0A239J7Y0_9RHOB</name>
<dbReference type="SUPFAM" id="SSF64288">
    <property type="entry name" value="Chorismate lyase-like"/>
    <property type="match status" value="1"/>
</dbReference>
<dbReference type="Gene3D" id="3.40.1410.10">
    <property type="entry name" value="Chorismate lyase-like"/>
    <property type="match status" value="1"/>
</dbReference>
<keyword evidence="1" id="KW-0805">Transcription regulation</keyword>
<dbReference type="InterPro" id="IPR000524">
    <property type="entry name" value="Tscrpt_reg_HTH_GntR"/>
</dbReference>
<evidence type="ECO:0000259" key="4">
    <source>
        <dbReference type="PROSITE" id="PS50949"/>
    </source>
</evidence>
<evidence type="ECO:0000256" key="1">
    <source>
        <dbReference type="ARBA" id="ARBA00023015"/>
    </source>
</evidence>
<dbReference type="Pfam" id="PF00392">
    <property type="entry name" value="GntR"/>
    <property type="match status" value="1"/>
</dbReference>
<dbReference type="GO" id="GO:0003677">
    <property type="term" value="F:DNA binding"/>
    <property type="evidence" value="ECO:0007669"/>
    <property type="project" value="UniProtKB-KW"/>
</dbReference>
<dbReference type="GO" id="GO:0045892">
    <property type="term" value="P:negative regulation of DNA-templated transcription"/>
    <property type="evidence" value="ECO:0007669"/>
    <property type="project" value="TreeGrafter"/>
</dbReference>
<dbReference type="Proteomes" id="UP000198426">
    <property type="component" value="Unassembled WGS sequence"/>
</dbReference>
<evidence type="ECO:0000313" key="6">
    <source>
        <dbReference type="Proteomes" id="UP000198426"/>
    </source>
</evidence>
<accession>A0A239J7Y0</accession>
<evidence type="ECO:0000313" key="5">
    <source>
        <dbReference type="EMBL" id="SNT01889.1"/>
    </source>
</evidence>
<dbReference type="PRINTS" id="PR00035">
    <property type="entry name" value="HTHGNTR"/>
</dbReference>
<dbReference type="InterPro" id="IPR028978">
    <property type="entry name" value="Chorismate_lyase_/UTRA_dom_sf"/>
</dbReference>
<gene>
    <name evidence="5" type="ORF">SAMN05421757_105145</name>
</gene>
<dbReference type="AlphaFoldDB" id="A0A239J7Y0"/>
<reference evidence="5 6" key="1">
    <citation type="submission" date="2017-06" db="EMBL/GenBank/DDBJ databases">
        <authorList>
            <person name="Kim H.J."/>
            <person name="Triplett B.A."/>
        </authorList>
    </citation>
    <scope>NUCLEOTIDE SEQUENCE [LARGE SCALE GENOMIC DNA]</scope>
    <source>
        <strain evidence="5 6">DSM 29339</strain>
    </source>
</reference>
<sequence length="257" mass="29402">MSEAPDLPESDTLAADLVRKPLHEQVQERILRHIILGTWAEGYVLPPETELAKQFGVSYGTIRRAMADLTASGVIMRRRKTGTVVTGRTPHHSMSQFYKYYRLHTIEGRLASSRTVLVDACHRSATQDEAERLELPARAPLVYMHRLRLIDDRPVMIDRVTLPLALAPDFPVTMEEMPTLIYKWLLEHSGLRLAAIREKLVARLATPEDLKYFDLPLDEPRALLDIEEVSYDSNNRPLVAMRHAALTEDHCYINEIR</sequence>
<dbReference type="InterPro" id="IPR050679">
    <property type="entry name" value="Bact_HTH_transcr_reg"/>
</dbReference>
<keyword evidence="2" id="KW-0238">DNA-binding</keyword>
<protein>
    <submittedName>
        <fullName evidence="5">GntR family transcriptional regulator</fullName>
    </submittedName>
</protein>
<dbReference type="PANTHER" id="PTHR44846">
    <property type="entry name" value="MANNOSYL-D-GLYCERATE TRANSPORT/METABOLISM SYSTEM REPRESSOR MNGR-RELATED"/>
    <property type="match status" value="1"/>
</dbReference>
<keyword evidence="6" id="KW-1185">Reference proteome</keyword>
<organism evidence="5 6">
    <name type="scientific">Tropicimonas sediminicola</name>
    <dbReference type="NCBI Taxonomy" id="1031541"/>
    <lineage>
        <taxon>Bacteria</taxon>
        <taxon>Pseudomonadati</taxon>
        <taxon>Pseudomonadota</taxon>
        <taxon>Alphaproteobacteria</taxon>
        <taxon>Rhodobacterales</taxon>
        <taxon>Roseobacteraceae</taxon>
        <taxon>Tropicimonas</taxon>
    </lineage>
</organism>
<dbReference type="OrthoDB" id="9808698at2"/>
<dbReference type="EMBL" id="FZOY01000005">
    <property type="protein sequence ID" value="SNT01889.1"/>
    <property type="molecule type" value="Genomic_DNA"/>
</dbReference>
<dbReference type="SUPFAM" id="SSF46785">
    <property type="entry name" value="Winged helix' DNA-binding domain"/>
    <property type="match status" value="1"/>
</dbReference>
<keyword evidence="3" id="KW-0804">Transcription</keyword>
<dbReference type="InterPro" id="IPR036388">
    <property type="entry name" value="WH-like_DNA-bd_sf"/>
</dbReference>
<evidence type="ECO:0000256" key="2">
    <source>
        <dbReference type="ARBA" id="ARBA00023125"/>
    </source>
</evidence>
<dbReference type="SMART" id="SM00866">
    <property type="entry name" value="UTRA"/>
    <property type="match status" value="1"/>
</dbReference>
<dbReference type="SMART" id="SM00345">
    <property type="entry name" value="HTH_GNTR"/>
    <property type="match status" value="1"/>
</dbReference>
<dbReference type="InterPro" id="IPR036390">
    <property type="entry name" value="WH_DNA-bd_sf"/>
</dbReference>
<evidence type="ECO:0000256" key="3">
    <source>
        <dbReference type="ARBA" id="ARBA00023163"/>
    </source>
</evidence>
<dbReference type="RefSeq" id="WP_089233725.1">
    <property type="nucleotide sequence ID" value="NZ_FZOY01000005.1"/>
</dbReference>
<dbReference type="CDD" id="cd07377">
    <property type="entry name" value="WHTH_GntR"/>
    <property type="match status" value="1"/>
</dbReference>
<proteinExistence type="predicted"/>
<dbReference type="InterPro" id="IPR011663">
    <property type="entry name" value="UTRA"/>
</dbReference>
<dbReference type="PANTHER" id="PTHR44846:SF1">
    <property type="entry name" value="MANNOSYL-D-GLYCERATE TRANSPORT_METABOLISM SYSTEM REPRESSOR MNGR-RELATED"/>
    <property type="match status" value="1"/>
</dbReference>
<dbReference type="GO" id="GO:0003700">
    <property type="term" value="F:DNA-binding transcription factor activity"/>
    <property type="evidence" value="ECO:0007669"/>
    <property type="project" value="InterPro"/>
</dbReference>
<feature type="domain" description="HTH gntR-type" evidence="4">
    <location>
        <begin position="20"/>
        <end position="88"/>
    </location>
</feature>
<dbReference type="Pfam" id="PF07702">
    <property type="entry name" value="UTRA"/>
    <property type="match status" value="1"/>
</dbReference>
<dbReference type="PROSITE" id="PS50949">
    <property type="entry name" value="HTH_GNTR"/>
    <property type="match status" value="1"/>
</dbReference>